<sequence length="431" mass="48150">MITTWSEARASCLGVLGEGFQSKDSVDRGLFGLRPQAVFVPQASACGTYQGDIRDPDLFEKVDFPNLPTLRLAALQMEDLFSEKLKAFRNLESRGAAASVRIHPYRTHPRPVHRLRHVWHGPQDPEGKKDLLPLLHTLVLGYPTGEGHEPSPDRIPPRALDLQSLLKARAAGVHPTSHIRKIIVWGDVSSEIGDGQDFVKVIRQFVECGEMVFERRFGRLEEMKVEMWTLGRVGGRKLEPQVFEPKRCFVLHSALVPGVRLVCLAVLWASGASEVRTPRTYWACYARYLDRVVAVAHAAPSLFVPARPVENELVLSHGGLKFARKCLTGGWKPQQLAHQISFQCEGGLWAPRLHFLPEKLGMRQAIALKLVVEERAESRKGGKFREMFVMTNGITSRRPDSLASPARGSEQRRASPRIASRKPERFGSSAA</sequence>
<dbReference type="AlphaFoldDB" id="A0A4Y7T058"/>
<gene>
    <name evidence="2" type="ORF">FA13DRAFT_1712450</name>
</gene>
<evidence type="ECO:0000313" key="2">
    <source>
        <dbReference type="EMBL" id="TEB27523.1"/>
    </source>
</evidence>
<feature type="region of interest" description="Disordered" evidence="1">
    <location>
        <begin position="395"/>
        <end position="431"/>
    </location>
</feature>
<name>A0A4Y7T058_COPMI</name>
<protein>
    <submittedName>
        <fullName evidence="2">Uncharacterized protein</fullName>
    </submittedName>
</protein>
<organism evidence="2 3">
    <name type="scientific">Coprinellus micaceus</name>
    <name type="common">Glistening ink-cap mushroom</name>
    <name type="synonym">Coprinus micaceus</name>
    <dbReference type="NCBI Taxonomy" id="71717"/>
    <lineage>
        <taxon>Eukaryota</taxon>
        <taxon>Fungi</taxon>
        <taxon>Dikarya</taxon>
        <taxon>Basidiomycota</taxon>
        <taxon>Agaricomycotina</taxon>
        <taxon>Agaricomycetes</taxon>
        <taxon>Agaricomycetidae</taxon>
        <taxon>Agaricales</taxon>
        <taxon>Agaricineae</taxon>
        <taxon>Psathyrellaceae</taxon>
        <taxon>Coprinellus</taxon>
    </lineage>
</organism>
<dbReference type="EMBL" id="QPFP01000039">
    <property type="protein sequence ID" value="TEB27523.1"/>
    <property type="molecule type" value="Genomic_DNA"/>
</dbReference>
<keyword evidence="3" id="KW-1185">Reference proteome</keyword>
<reference evidence="2 3" key="1">
    <citation type="journal article" date="2019" name="Nat. Ecol. Evol.">
        <title>Megaphylogeny resolves global patterns of mushroom evolution.</title>
        <authorList>
            <person name="Varga T."/>
            <person name="Krizsan K."/>
            <person name="Foldi C."/>
            <person name="Dima B."/>
            <person name="Sanchez-Garcia M."/>
            <person name="Sanchez-Ramirez S."/>
            <person name="Szollosi G.J."/>
            <person name="Szarkandi J.G."/>
            <person name="Papp V."/>
            <person name="Albert L."/>
            <person name="Andreopoulos W."/>
            <person name="Angelini C."/>
            <person name="Antonin V."/>
            <person name="Barry K.W."/>
            <person name="Bougher N.L."/>
            <person name="Buchanan P."/>
            <person name="Buyck B."/>
            <person name="Bense V."/>
            <person name="Catcheside P."/>
            <person name="Chovatia M."/>
            <person name="Cooper J."/>
            <person name="Damon W."/>
            <person name="Desjardin D."/>
            <person name="Finy P."/>
            <person name="Geml J."/>
            <person name="Haridas S."/>
            <person name="Hughes K."/>
            <person name="Justo A."/>
            <person name="Karasinski D."/>
            <person name="Kautmanova I."/>
            <person name="Kiss B."/>
            <person name="Kocsube S."/>
            <person name="Kotiranta H."/>
            <person name="LaButti K.M."/>
            <person name="Lechner B.E."/>
            <person name="Liimatainen K."/>
            <person name="Lipzen A."/>
            <person name="Lukacs Z."/>
            <person name="Mihaltcheva S."/>
            <person name="Morgado L.N."/>
            <person name="Niskanen T."/>
            <person name="Noordeloos M.E."/>
            <person name="Ohm R.A."/>
            <person name="Ortiz-Santana B."/>
            <person name="Ovrebo C."/>
            <person name="Racz N."/>
            <person name="Riley R."/>
            <person name="Savchenko A."/>
            <person name="Shiryaev A."/>
            <person name="Soop K."/>
            <person name="Spirin V."/>
            <person name="Szebenyi C."/>
            <person name="Tomsovsky M."/>
            <person name="Tulloss R.E."/>
            <person name="Uehling J."/>
            <person name="Grigoriev I.V."/>
            <person name="Vagvolgyi C."/>
            <person name="Papp T."/>
            <person name="Martin F.M."/>
            <person name="Miettinen O."/>
            <person name="Hibbett D.S."/>
            <person name="Nagy L.G."/>
        </authorList>
    </citation>
    <scope>NUCLEOTIDE SEQUENCE [LARGE SCALE GENOMIC DNA]</scope>
    <source>
        <strain evidence="2 3">FP101781</strain>
    </source>
</reference>
<comment type="caution">
    <text evidence="2">The sequence shown here is derived from an EMBL/GenBank/DDBJ whole genome shotgun (WGS) entry which is preliminary data.</text>
</comment>
<dbReference type="Proteomes" id="UP000298030">
    <property type="component" value="Unassembled WGS sequence"/>
</dbReference>
<accession>A0A4Y7T058</accession>
<proteinExistence type="predicted"/>
<evidence type="ECO:0000256" key="1">
    <source>
        <dbReference type="SAM" id="MobiDB-lite"/>
    </source>
</evidence>
<evidence type="ECO:0000313" key="3">
    <source>
        <dbReference type="Proteomes" id="UP000298030"/>
    </source>
</evidence>